<feature type="short sequence motif" description="Q motif" evidence="10">
    <location>
        <begin position="12"/>
        <end position="40"/>
    </location>
</feature>
<dbReference type="GO" id="GO:0016787">
    <property type="term" value="F:hydrolase activity"/>
    <property type="evidence" value="ECO:0007669"/>
    <property type="project" value="UniProtKB-KW"/>
</dbReference>
<dbReference type="Pfam" id="PF00270">
    <property type="entry name" value="DEAD"/>
    <property type="match status" value="1"/>
</dbReference>
<feature type="region of interest" description="Disordered" evidence="12">
    <location>
        <begin position="402"/>
        <end position="429"/>
    </location>
</feature>
<evidence type="ECO:0000256" key="2">
    <source>
        <dbReference type="ARBA" id="ARBA00022528"/>
    </source>
</evidence>
<dbReference type="PROSITE" id="PS51195">
    <property type="entry name" value="Q_MOTIF"/>
    <property type="match status" value="1"/>
</dbReference>
<evidence type="ECO:0000256" key="7">
    <source>
        <dbReference type="ARBA" id="ARBA00022884"/>
    </source>
</evidence>
<dbReference type="GO" id="GO:0005524">
    <property type="term" value="F:ATP binding"/>
    <property type="evidence" value="ECO:0007669"/>
    <property type="project" value="UniProtKB-KW"/>
</dbReference>
<keyword evidence="2" id="KW-0934">Plastid</keyword>
<dbReference type="InterPro" id="IPR001650">
    <property type="entry name" value="Helicase_C-like"/>
</dbReference>
<feature type="domain" description="DEAD-box RNA helicase Q" evidence="15">
    <location>
        <begin position="12"/>
        <end position="40"/>
    </location>
</feature>
<keyword evidence="3 11" id="KW-0547">Nucleotide-binding</keyword>
<organism evidence="16 17">
    <name type="scientific">Adiantum capillus-veneris</name>
    <name type="common">Maidenhair fern</name>
    <dbReference type="NCBI Taxonomy" id="13818"/>
    <lineage>
        <taxon>Eukaryota</taxon>
        <taxon>Viridiplantae</taxon>
        <taxon>Streptophyta</taxon>
        <taxon>Embryophyta</taxon>
        <taxon>Tracheophyta</taxon>
        <taxon>Polypodiopsida</taxon>
        <taxon>Polypodiidae</taxon>
        <taxon>Polypodiales</taxon>
        <taxon>Pteridineae</taxon>
        <taxon>Pteridaceae</taxon>
        <taxon>Vittarioideae</taxon>
        <taxon>Adiantum</taxon>
    </lineage>
</organism>
<dbReference type="InterPro" id="IPR027417">
    <property type="entry name" value="P-loop_NTPase"/>
</dbReference>
<comment type="caution">
    <text evidence="16">The sequence shown here is derived from an EMBL/GenBank/DDBJ whole genome shotgun (WGS) entry which is preliminary data.</text>
</comment>
<dbReference type="InterPro" id="IPR011545">
    <property type="entry name" value="DEAD/DEAH_box_helicase_dom"/>
</dbReference>
<dbReference type="InterPro" id="IPR000629">
    <property type="entry name" value="RNA-helicase_DEAD-box_CS"/>
</dbReference>
<evidence type="ECO:0000256" key="10">
    <source>
        <dbReference type="PROSITE-ProRule" id="PRU00552"/>
    </source>
</evidence>
<dbReference type="InterPro" id="IPR050079">
    <property type="entry name" value="DEAD_box_RNA_helicase"/>
</dbReference>
<dbReference type="CDD" id="cd17954">
    <property type="entry name" value="DEADc_DDX47"/>
    <property type="match status" value="1"/>
</dbReference>
<dbReference type="PROSITE" id="PS00039">
    <property type="entry name" value="DEAD_ATP_HELICASE"/>
    <property type="match status" value="1"/>
</dbReference>
<accession>A0A9D4UVI9</accession>
<evidence type="ECO:0000259" key="15">
    <source>
        <dbReference type="PROSITE" id="PS51195"/>
    </source>
</evidence>
<evidence type="ECO:0000256" key="12">
    <source>
        <dbReference type="SAM" id="MobiDB-lite"/>
    </source>
</evidence>
<feature type="domain" description="Helicase ATP-binding" evidence="13">
    <location>
        <begin position="43"/>
        <end position="214"/>
    </location>
</feature>
<dbReference type="PANTHER" id="PTHR47959">
    <property type="entry name" value="ATP-DEPENDENT RNA HELICASE RHLE-RELATED"/>
    <property type="match status" value="1"/>
</dbReference>
<keyword evidence="17" id="KW-1185">Reference proteome</keyword>
<evidence type="ECO:0000256" key="8">
    <source>
        <dbReference type="ARBA" id="ARBA00023242"/>
    </source>
</evidence>
<proteinExistence type="inferred from homology"/>
<dbReference type="CDD" id="cd18787">
    <property type="entry name" value="SF2_C_DEAD"/>
    <property type="match status" value="1"/>
</dbReference>
<dbReference type="OrthoDB" id="10261904at2759"/>
<dbReference type="InterPro" id="IPR014014">
    <property type="entry name" value="RNA_helicase_DEAD_Q_motif"/>
</dbReference>
<dbReference type="GO" id="GO:0003724">
    <property type="term" value="F:RNA helicase activity"/>
    <property type="evidence" value="ECO:0007669"/>
    <property type="project" value="InterPro"/>
</dbReference>
<dbReference type="Pfam" id="PF00271">
    <property type="entry name" value="Helicase_C"/>
    <property type="match status" value="1"/>
</dbReference>
<keyword evidence="6 11" id="KW-0067">ATP-binding</keyword>
<evidence type="ECO:0000256" key="5">
    <source>
        <dbReference type="ARBA" id="ARBA00022806"/>
    </source>
</evidence>
<dbReference type="AlphaFoldDB" id="A0A9D4UVI9"/>
<dbReference type="PROSITE" id="PS51192">
    <property type="entry name" value="HELICASE_ATP_BIND_1"/>
    <property type="match status" value="1"/>
</dbReference>
<evidence type="ECO:0000256" key="9">
    <source>
        <dbReference type="ARBA" id="ARBA00024350"/>
    </source>
</evidence>
<keyword evidence="8" id="KW-0539">Nucleus</keyword>
<name>A0A9D4UVI9_ADICA</name>
<dbReference type="Gene3D" id="3.40.50.300">
    <property type="entry name" value="P-loop containing nucleotide triphosphate hydrolases"/>
    <property type="match status" value="2"/>
</dbReference>
<comment type="subcellular location">
    <subcellularLocation>
        <location evidence="1">Nucleus</location>
    </subcellularLocation>
</comment>
<dbReference type="GO" id="GO:0005829">
    <property type="term" value="C:cytosol"/>
    <property type="evidence" value="ECO:0007669"/>
    <property type="project" value="TreeGrafter"/>
</dbReference>
<evidence type="ECO:0000256" key="4">
    <source>
        <dbReference type="ARBA" id="ARBA00022801"/>
    </source>
</evidence>
<dbReference type="EMBL" id="JABFUD020000010">
    <property type="protein sequence ID" value="KAI5074594.1"/>
    <property type="molecule type" value="Genomic_DNA"/>
</dbReference>
<dbReference type="GO" id="GO:0003723">
    <property type="term" value="F:RNA binding"/>
    <property type="evidence" value="ECO:0007669"/>
    <property type="project" value="UniProtKB-KW"/>
</dbReference>
<gene>
    <name evidence="16" type="ORF">GOP47_0010555</name>
</gene>
<protein>
    <recommendedName>
        <fullName evidence="18">RNA helicase</fullName>
    </recommendedName>
</protein>
<evidence type="ECO:0008006" key="18">
    <source>
        <dbReference type="Google" id="ProtNLM"/>
    </source>
</evidence>
<evidence type="ECO:0000259" key="14">
    <source>
        <dbReference type="PROSITE" id="PS51194"/>
    </source>
</evidence>
<dbReference type="PROSITE" id="PS51194">
    <property type="entry name" value="HELICASE_CTER"/>
    <property type="match status" value="1"/>
</dbReference>
<evidence type="ECO:0000313" key="17">
    <source>
        <dbReference type="Proteomes" id="UP000886520"/>
    </source>
</evidence>
<reference evidence="16" key="1">
    <citation type="submission" date="2021-01" db="EMBL/GenBank/DDBJ databases">
        <title>Adiantum capillus-veneris genome.</title>
        <authorList>
            <person name="Fang Y."/>
            <person name="Liao Q."/>
        </authorList>
    </citation>
    <scope>NUCLEOTIDE SEQUENCE</scope>
    <source>
        <strain evidence="16">H3</strain>
        <tissue evidence="16">Leaf</tissue>
    </source>
</reference>
<evidence type="ECO:0000313" key="16">
    <source>
        <dbReference type="EMBL" id="KAI5074594.1"/>
    </source>
</evidence>
<dbReference type="InterPro" id="IPR014001">
    <property type="entry name" value="Helicase_ATP-bd"/>
</dbReference>
<dbReference type="SMART" id="SM00487">
    <property type="entry name" value="DEXDc"/>
    <property type="match status" value="1"/>
</dbReference>
<dbReference type="SMART" id="SM00490">
    <property type="entry name" value="HELICc"/>
    <property type="match status" value="1"/>
</dbReference>
<dbReference type="Proteomes" id="UP000886520">
    <property type="component" value="Chromosome 10"/>
</dbReference>
<keyword evidence="4 11" id="KW-0378">Hydrolase</keyword>
<evidence type="ECO:0000256" key="6">
    <source>
        <dbReference type="ARBA" id="ARBA00022840"/>
    </source>
</evidence>
<dbReference type="PANTHER" id="PTHR47959:SF24">
    <property type="entry name" value="ATP-DEPENDENT RNA HELICASE"/>
    <property type="match status" value="1"/>
</dbReference>
<keyword evidence="2" id="KW-0150">Chloroplast</keyword>
<evidence type="ECO:0000256" key="3">
    <source>
        <dbReference type="ARBA" id="ARBA00022741"/>
    </source>
</evidence>
<dbReference type="SUPFAM" id="SSF52540">
    <property type="entry name" value="P-loop containing nucleoside triphosphate hydrolases"/>
    <property type="match status" value="1"/>
</dbReference>
<evidence type="ECO:0000256" key="11">
    <source>
        <dbReference type="RuleBase" id="RU000492"/>
    </source>
</evidence>
<comment type="similarity">
    <text evidence="9">Belongs to the DEAD box helicase family. DDX47/RRP3 subfamily.</text>
</comment>
<keyword evidence="7" id="KW-0694">RNA-binding</keyword>
<evidence type="ECO:0000259" key="13">
    <source>
        <dbReference type="PROSITE" id="PS51192"/>
    </source>
</evidence>
<dbReference type="GO" id="GO:0005634">
    <property type="term" value="C:nucleus"/>
    <property type="evidence" value="ECO:0007669"/>
    <property type="project" value="UniProtKB-SubCell"/>
</dbReference>
<sequence>MQASSIVAGEDMGFGDLGVCDQLVKACLALGWKEPTPIQTEAIPLALAGKDIIGLAQTGSGKTAAFVIPILQVLLEKSHPFFASVLSPTRELAIQIGQQFEAMGSGIGLKCAVVVGGVDVMSEMIALGKGPHIVVGTPGRFAFHLANTKGFNLRSLKFLVLDEADRLLDLDFEKEMDEILKAIPRERQTLLYSATMTSKVAKLQRACLRNPAKVEVSTKLCTVDTLRQEYLFIPFEKKDSCLAFLLHELAGNVTMVFTKTCKATRRLHLVLRCLGLKAVPISGKMTQPKRLAALNKFKSGDRDILICTDVASRGLDIPSVDLVINYDIPVSSKDYVHRVGRTARAGRSGRAISIITQYDLEYFLRIEAAIGKKLPGFKADMDDLDVYQSSVSEAQRLAVRHMHEHDHDDKYAGRRKGFSGYNGETRGDY</sequence>
<feature type="compositionally biased region" description="Basic and acidic residues" evidence="12">
    <location>
        <begin position="402"/>
        <end position="412"/>
    </location>
</feature>
<feature type="domain" description="Helicase C-terminal" evidence="14">
    <location>
        <begin position="225"/>
        <end position="385"/>
    </location>
</feature>
<evidence type="ECO:0000256" key="1">
    <source>
        <dbReference type="ARBA" id="ARBA00004123"/>
    </source>
</evidence>
<dbReference type="InterPro" id="IPR044765">
    <property type="entry name" value="DDX47/Rrp3_DEADc"/>
</dbReference>
<keyword evidence="5 11" id="KW-0347">Helicase</keyword>